<name>X1J8G9_9ZZZZ</name>
<dbReference type="Gene3D" id="1.10.3720.10">
    <property type="entry name" value="MetI-like"/>
    <property type="match status" value="1"/>
</dbReference>
<keyword evidence="4" id="KW-0472">Membrane</keyword>
<sequence>MGFIRPIVTGKPDTVYTGFAMPLCLFLLRSYMVNLPTELEEAAYIEGASFPKTF</sequence>
<dbReference type="GO" id="GO:0016020">
    <property type="term" value="C:membrane"/>
    <property type="evidence" value="ECO:0007669"/>
    <property type="project" value="UniProtKB-SubCell"/>
</dbReference>
<protein>
    <recommendedName>
        <fullName evidence="6">ABC transmembrane type-1 domain-containing protein</fullName>
    </recommendedName>
</protein>
<dbReference type="InterPro" id="IPR035906">
    <property type="entry name" value="MetI-like_sf"/>
</dbReference>
<comment type="subcellular location">
    <subcellularLocation>
        <location evidence="1">Membrane</location>
        <topology evidence="1">Multi-pass membrane protein</topology>
    </subcellularLocation>
</comment>
<evidence type="ECO:0000256" key="2">
    <source>
        <dbReference type="ARBA" id="ARBA00022692"/>
    </source>
</evidence>
<feature type="non-terminal residue" evidence="5">
    <location>
        <position position="54"/>
    </location>
</feature>
<dbReference type="AlphaFoldDB" id="X1J8G9"/>
<keyword evidence="2" id="KW-0812">Transmembrane</keyword>
<evidence type="ECO:0008006" key="6">
    <source>
        <dbReference type="Google" id="ProtNLM"/>
    </source>
</evidence>
<accession>X1J8G9</accession>
<evidence type="ECO:0000256" key="3">
    <source>
        <dbReference type="ARBA" id="ARBA00022989"/>
    </source>
</evidence>
<keyword evidence="3" id="KW-1133">Transmembrane helix</keyword>
<evidence type="ECO:0000256" key="1">
    <source>
        <dbReference type="ARBA" id="ARBA00004141"/>
    </source>
</evidence>
<comment type="caution">
    <text evidence="5">The sequence shown here is derived from an EMBL/GenBank/DDBJ whole genome shotgun (WGS) entry which is preliminary data.</text>
</comment>
<proteinExistence type="predicted"/>
<gene>
    <name evidence="5" type="ORF">S03H2_72552</name>
</gene>
<dbReference type="EMBL" id="BARU01049130">
    <property type="protein sequence ID" value="GAH90971.1"/>
    <property type="molecule type" value="Genomic_DNA"/>
</dbReference>
<organism evidence="5">
    <name type="scientific">marine sediment metagenome</name>
    <dbReference type="NCBI Taxonomy" id="412755"/>
    <lineage>
        <taxon>unclassified sequences</taxon>
        <taxon>metagenomes</taxon>
        <taxon>ecological metagenomes</taxon>
    </lineage>
</organism>
<reference evidence="5" key="1">
    <citation type="journal article" date="2014" name="Front. Microbiol.">
        <title>High frequency of phylogenetically diverse reductive dehalogenase-homologous genes in deep subseafloor sedimentary metagenomes.</title>
        <authorList>
            <person name="Kawai M."/>
            <person name="Futagami T."/>
            <person name="Toyoda A."/>
            <person name="Takaki Y."/>
            <person name="Nishi S."/>
            <person name="Hori S."/>
            <person name="Arai W."/>
            <person name="Tsubouchi T."/>
            <person name="Morono Y."/>
            <person name="Uchiyama I."/>
            <person name="Ito T."/>
            <person name="Fujiyama A."/>
            <person name="Inagaki F."/>
            <person name="Takami H."/>
        </authorList>
    </citation>
    <scope>NUCLEOTIDE SEQUENCE</scope>
    <source>
        <strain evidence="5">Expedition CK06-06</strain>
    </source>
</reference>
<evidence type="ECO:0000256" key="4">
    <source>
        <dbReference type="ARBA" id="ARBA00023136"/>
    </source>
</evidence>
<dbReference type="SUPFAM" id="SSF161098">
    <property type="entry name" value="MetI-like"/>
    <property type="match status" value="1"/>
</dbReference>
<evidence type="ECO:0000313" key="5">
    <source>
        <dbReference type="EMBL" id="GAH90971.1"/>
    </source>
</evidence>